<dbReference type="EMBL" id="BRXX01000594">
    <property type="protein sequence ID" value="GMH49375.1"/>
    <property type="molecule type" value="Genomic_DNA"/>
</dbReference>
<dbReference type="PANTHER" id="PTHR10696:SF21">
    <property type="entry name" value="TAUD_TFDA-LIKE DOMAIN-CONTAINING PROTEIN"/>
    <property type="match status" value="1"/>
</dbReference>
<evidence type="ECO:0000256" key="1">
    <source>
        <dbReference type="ARBA" id="ARBA00023002"/>
    </source>
</evidence>
<dbReference type="AlphaFoldDB" id="A0A9W6ZFZ4"/>
<keyword evidence="5" id="KW-1185">Reference proteome</keyword>
<evidence type="ECO:0000256" key="2">
    <source>
        <dbReference type="SAM" id="SignalP"/>
    </source>
</evidence>
<reference evidence="5" key="1">
    <citation type="journal article" date="2023" name="Commun. Biol.">
        <title>Genome analysis of Parmales, the sister group of diatoms, reveals the evolutionary specialization of diatoms from phago-mixotrophs to photoautotrophs.</title>
        <authorList>
            <person name="Ban H."/>
            <person name="Sato S."/>
            <person name="Yoshikawa S."/>
            <person name="Yamada K."/>
            <person name="Nakamura Y."/>
            <person name="Ichinomiya M."/>
            <person name="Sato N."/>
            <person name="Blanc-Mathieu R."/>
            <person name="Endo H."/>
            <person name="Kuwata A."/>
            <person name="Ogata H."/>
        </authorList>
    </citation>
    <scope>NUCLEOTIDE SEQUENCE [LARGE SCALE GENOMIC DNA]</scope>
    <source>
        <strain evidence="5">NIES 3699</strain>
    </source>
</reference>
<feature type="domain" description="TauD/TfdA-like" evidence="3">
    <location>
        <begin position="89"/>
        <end position="376"/>
    </location>
</feature>
<dbReference type="InterPro" id="IPR050411">
    <property type="entry name" value="AlphaKG_dependent_hydroxylases"/>
</dbReference>
<feature type="chain" id="PRO_5040720620" description="TauD/TfdA-like domain-containing protein" evidence="2">
    <location>
        <begin position="18"/>
        <end position="381"/>
    </location>
</feature>
<dbReference type="PANTHER" id="PTHR10696">
    <property type="entry name" value="GAMMA-BUTYROBETAINE HYDROXYLASE-RELATED"/>
    <property type="match status" value="1"/>
</dbReference>
<feature type="signal peptide" evidence="2">
    <location>
        <begin position="1"/>
        <end position="17"/>
    </location>
</feature>
<dbReference type="Proteomes" id="UP001165160">
    <property type="component" value="Unassembled WGS sequence"/>
</dbReference>
<dbReference type="InterPro" id="IPR042098">
    <property type="entry name" value="TauD-like_sf"/>
</dbReference>
<organism evidence="4 5">
    <name type="scientific">Triparma verrucosa</name>
    <dbReference type="NCBI Taxonomy" id="1606542"/>
    <lineage>
        <taxon>Eukaryota</taxon>
        <taxon>Sar</taxon>
        <taxon>Stramenopiles</taxon>
        <taxon>Ochrophyta</taxon>
        <taxon>Bolidophyceae</taxon>
        <taxon>Parmales</taxon>
        <taxon>Triparmaceae</taxon>
        <taxon>Triparma</taxon>
    </lineage>
</organism>
<keyword evidence="1" id="KW-0560">Oxidoreductase</keyword>
<evidence type="ECO:0000313" key="4">
    <source>
        <dbReference type="EMBL" id="GMH49375.1"/>
    </source>
</evidence>
<dbReference type="InterPro" id="IPR003819">
    <property type="entry name" value="TauD/TfdA-like"/>
</dbReference>
<keyword evidence="2" id="KW-0732">Signal</keyword>
<protein>
    <recommendedName>
        <fullName evidence="3">TauD/TfdA-like domain-containing protein</fullName>
    </recommendedName>
</protein>
<evidence type="ECO:0000259" key="3">
    <source>
        <dbReference type="Pfam" id="PF02668"/>
    </source>
</evidence>
<name>A0A9W6ZFZ4_9STRA</name>
<dbReference type="GO" id="GO:0016491">
    <property type="term" value="F:oxidoreductase activity"/>
    <property type="evidence" value="ECO:0007669"/>
    <property type="project" value="UniProtKB-KW"/>
</dbReference>
<evidence type="ECO:0000313" key="5">
    <source>
        <dbReference type="Proteomes" id="UP001165160"/>
    </source>
</evidence>
<dbReference type="Gene3D" id="3.60.130.10">
    <property type="entry name" value="Clavaminate synthase-like"/>
    <property type="match status" value="1"/>
</dbReference>
<gene>
    <name evidence="4" type="ORF">TrVE_jg3699</name>
</gene>
<dbReference type="SUPFAM" id="SSF51197">
    <property type="entry name" value="Clavaminate synthase-like"/>
    <property type="match status" value="1"/>
</dbReference>
<sequence length="381" mass="42782">MMQLNALLLTLLTVAFAAGMPSKTSNSFSWRPRRFFGLRGGSTKTAAGGRLIDGEPTTMVEARTLHDGTVFPVTLSQTVSSQTVGDAAASGKNAADWVKLNRDHLVNDLLPKHGAIVLRGFDVPDPDAFSEVVRSLDLEEQPYIGGNAVRTVVADRVFTSNESPPSERIPFHHEMAQVPRFPTRVMFYCQIPSKEGGETPIVRSDEVCDILRKEFPELYERFKKEGVRYVRVAPMEDDPSSALGRGWKSTFGTEDRETAEVEMKKDEFEWEWRDNNELLTKSKKLSAVRTVDGKEVFFNQVIAAYSGWNDSRNVASRAVVFGETGDHLPEEQMKEFIERINSVAVSFEWKQGDVLIIDNRQVMHSRAPFVKPRRVLASLAR</sequence>
<comment type="caution">
    <text evidence="4">The sequence shown here is derived from an EMBL/GenBank/DDBJ whole genome shotgun (WGS) entry which is preliminary data.</text>
</comment>
<proteinExistence type="predicted"/>
<dbReference type="Pfam" id="PF02668">
    <property type="entry name" value="TauD"/>
    <property type="match status" value="1"/>
</dbReference>
<accession>A0A9W6ZFZ4</accession>